<proteinExistence type="inferred from homology"/>
<name>A0A9D2U8H7_9BURK</name>
<comment type="caution">
    <text evidence="3">The sequence shown here is derived from an EMBL/GenBank/DDBJ whole genome shotgun (WGS) entry which is preliminary data.</text>
</comment>
<evidence type="ECO:0000259" key="2">
    <source>
        <dbReference type="SMART" id="SM01007"/>
    </source>
</evidence>
<protein>
    <submittedName>
        <fullName evidence="3">Class II aldolase/adducin family protein</fullName>
    </submittedName>
</protein>
<dbReference type="InterPro" id="IPR051017">
    <property type="entry name" value="Aldolase-II_Adducin_sf"/>
</dbReference>
<organism evidence="3 4">
    <name type="scientific">Candidatus Paenalcaligenes intestinipullorum</name>
    <dbReference type="NCBI Taxonomy" id="2838718"/>
    <lineage>
        <taxon>Bacteria</taxon>
        <taxon>Pseudomonadati</taxon>
        <taxon>Pseudomonadota</taxon>
        <taxon>Betaproteobacteria</taxon>
        <taxon>Burkholderiales</taxon>
        <taxon>Alcaligenaceae</taxon>
        <taxon>Paenalcaligenes</taxon>
    </lineage>
</organism>
<sequence length="264" mass="29365">MLHPIDPRLDPSSELYAARPSTMSQPEWQARVDLAACYRMAALHEWDDHIYTHISLRVPDRQDAYLMNAFGFRFEEITASNLLLVNTQGEVIDDTGRKGNPTGFAIHSAVHSARADAQCVIHLHNDAIIAASALPHGLLPLSQHAMRFWNDIGYHDYEGLALNAHEQERLLAAMGSKQAMFLRNHGSLTCGRTVGEAYITMFDLDKACRIQLTAMAASEALRTPTQDVVNHTQALLAPDDTPSGELEWAAILRKLLREQPDFAS</sequence>
<dbReference type="SMART" id="SM01007">
    <property type="entry name" value="Aldolase_II"/>
    <property type="match status" value="1"/>
</dbReference>
<gene>
    <name evidence="3" type="ORF">H9906_01305</name>
</gene>
<dbReference type="GO" id="GO:0005856">
    <property type="term" value="C:cytoskeleton"/>
    <property type="evidence" value="ECO:0007669"/>
    <property type="project" value="TreeGrafter"/>
</dbReference>
<dbReference type="GO" id="GO:0051015">
    <property type="term" value="F:actin filament binding"/>
    <property type="evidence" value="ECO:0007669"/>
    <property type="project" value="TreeGrafter"/>
</dbReference>
<accession>A0A9D2U8H7</accession>
<evidence type="ECO:0000256" key="1">
    <source>
        <dbReference type="ARBA" id="ARBA00037961"/>
    </source>
</evidence>
<reference evidence="3" key="1">
    <citation type="journal article" date="2021" name="PeerJ">
        <title>Extensive microbial diversity within the chicken gut microbiome revealed by metagenomics and culture.</title>
        <authorList>
            <person name="Gilroy R."/>
            <person name="Ravi A."/>
            <person name="Getino M."/>
            <person name="Pursley I."/>
            <person name="Horton D.L."/>
            <person name="Alikhan N.F."/>
            <person name="Baker D."/>
            <person name="Gharbi K."/>
            <person name="Hall N."/>
            <person name="Watson M."/>
            <person name="Adriaenssens E.M."/>
            <person name="Foster-Nyarko E."/>
            <person name="Jarju S."/>
            <person name="Secka A."/>
            <person name="Antonio M."/>
            <person name="Oren A."/>
            <person name="Chaudhuri R.R."/>
            <person name="La Ragione R."/>
            <person name="Hildebrand F."/>
            <person name="Pallen M.J."/>
        </authorList>
    </citation>
    <scope>NUCLEOTIDE SEQUENCE</scope>
    <source>
        <strain evidence="3">9264</strain>
    </source>
</reference>
<dbReference type="InterPro" id="IPR036409">
    <property type="entry name" value="Aldolase_II/adducin_N_sf"/>
</dbReference>
<dbReference type="NCBIfam" id="NF005451">
    <property type="entry name" value="PRK07044.1"/>
    <property type="match status" value="1"/>
</dbReference>
<dbReference type="Pfam" id="PF00596">
    <property type="entry name" value="Aldolase_II"/>
    <property type="match status" value="1"/>
</dbReference>
<dbReference type="Proteomes" id="UP000823889">
    <property type="component" value="Unassembled WGS sequence"/>
</dbReference>
<feature type="domain" description="Class II aldolase/adducin N-terminal" evidence="2">
    <location>
        <begin position="32"/>
        <end position="212"/>
    </location>
</feature>
<dbReference type="AlphaFoldDB" id="A0A9D2U8H7"/>
<comment type="similarity">
    <text evidence="1">Belongs to the aldolase class II family.</text>
</comment>
<dbReference type="Gene3D" id="3.40.225.10">
    <property type="entry name" value="Class II aldolase/adducin N-terminal domain"/>
    <property type="match status" value="1"/>
</dbReference>
<evidence type="ECO:0000313" key="3">
    <source>
        <dbReference type="EMBL" id="HJD43652.1"/>
    </source>
</evidence>
<dbReference type="InterPro" id="IPR001303">
    <property type="entry name" value="Aldolase_II/adducin_N"/>
</dbReference>
<dbReference type="SUPFAM" id="SSF53639">
    <property type="entry name" value="AraD/HMP-PK domain-like"/>
    <property type="match status" value="1"/>
</dbReference>
<dbReference type="EMBL" id="DWUQ01000026">
    <property type="protein sequence ID" value="HJD43652.1"/>
    <property type="molecule type" value="Genomic_DNA"/>
</dbReference>
<dbReference type="PANTHER" id="PTHR10672">
    <property type="entry name" value="ADDUCIN"/>
    <property type="match status" value="1"/>
</dbReference>
<evidence type="ECO:0000313" key="4">
    <source>
        <dbReference type="Proteomes" id="UP000823889"/>
    </source>
</evidence>
<dbReference type="PANTHER" id="PTHR10672:SF3">
    <property type="entry name" value="PROTEIN HU-LI TAI SHAO"/>
    <property type="match status" value="1"/>
</dbReference>
<reference evidence="3" key="2">
    <citation type="submission" date="2021-04" db="EMBL/GenBank/DDBJ databases">
        <authorList>
            <person name="Gilroy R."/>
        </authorList>
    </citation>
    <scope>NUCLEOTIDE SEQUENCE</scope>
    <source>
        <strain evidence="3">9264</strain>
    </source>
</reference>